<evidence type="ECO:0000256" key="3">
    <source>
        <dbReference type="SAM" id="MobiDB-lite"/>
    </source>
</evidence>
<gene>
    <name evidence="5" type="ORF">SCP_0101100</name>
</gene>
<dbReference type="GO" id="GO:0006355">
    <property type="term" value="P:regulation of DNA-templated transcription"/>
    <property type="evidence" value="ECO:0007669"/>
    <property type="project" value="TreeGrafter"/>
</dbReference>
<feature type="region of interest" description="Disordered" evidence="3">
    <location>
        <begin position="179"/>
        <end position="234"/>
    </location>
</feature>
<dbReference type="GO" id="GO:0006325">
    <property type="term" value="P:chromatin organization"/>
    <property type="evidence" value="ECO:0007669"/>
    <property type="project" value="UniProtKB-KW"/>
</dbReference>
<dbReference type="SUPFAM" id="SSF81383">
    <property type="entry name" value="F-box domain"/>
    <property type="match status" value="1"/>
</dbReference>
<dbReference type="InterPro" id="IPR024610">
    <property type="entry name" value="ING_N_histone-binding"/>
</dbReference>
<feature type="site" description="Histone H3K4me3 binding" evidence="2">
    <location>
        <position position="382"/>
    </location>
</feature>
<dbReference type="InterPro" id="IPR011011">
    <property type="entry name" value="Znf_FYVE_PHD"/>
</dbReference>
<feature type="compositionally biased region" description="Basic and acidic residues" evidence="3">
    <location>
        <begin position="188"/>
        <end position="210"/>
    </location>
</feature>
<evidence type="ECO:0000256" key="1">
    <source>
        <dbReference type="ARBA" id="ARBA00022853"/>
    </source>
</evidence>
<dbReference type="PANTHER" id="PTHR10333">
    <property type="entry name" value="INHIBITOR OF GROWTH PROTEIN"/>
    <property type="match status" value="1"/>
</dbReference>
<sequence>MPRRPPNIVLPTAPATPYSLAILSEYTHTLDSLPLDLSRNFADLRELDAVLSLSMSMLTNKITQLTSMIENNTASKVERLQLLMNIAEEAHRLKLGGEDKIRVACYAADGLRGHRAHMRMLLAHMPDVEYDSLADRLGRRTVFPHVATRTYYPLGMTEGGRRQRRGAVGSLLTGAAVEATPNKRKRVNGRDEDLDVSKSPRKERAADNSRQRNTVRTKRTERAASPAESTLSVASHMPQSFHLAMQSHTTNSRQNGHGRAPSTASASNSRRARASRTTPDALAAQLDSAASRRDVFNAPPSSSASHPSLPIPYAPNELNAHGLSATHLPNSVSEWAHGQLEGPGMPVARNFVSTTSVVAETVDAGAGAGVEVDGDPDDGKTYCFCDGVSYGDMIACDDKNCEREWAAGFSSPCVMANDLPSALLSFPQEILLHILSFLDLPDLASLAQVSPLFAVLTDDPVLHHKRIYVVAPSRVSHSLFGQSSAGVPFRPTVADLVHRGIMRGLGIERRWRDGLYFYSSHMVTQYENSLRLQRTHAADVVAHTLRRRTSAALSRVYSVRVLPDEALAFPSLISPSLIPAMRRLKWSVQKDQLARFVKDRSDMARNGGIVSWLEGRGKTVMRRENERVRLAVCPGIRGMVRFYEDLG</sequence>
<dbReference type="CDD" id="cd16859">
    <property type="entry name" value="ING_ING4_5"/>
    <property type="match status" value="1"/>
</dbReference>
<evidence type="ECO:0000259" key="4">
    <source>
        <dbReference type="PROSITE" id="PS50181"/>
    </source>
</evidence>
<dbReference type="SUPFAM" id="SSF57903">
    <property type="entry name" value="FYVE/PHD zinc finger"/>
    <property type="match status" value="1"/>
</dbReference>
<feature type="site" description="Histone H3K4me3 binding" evidence="2">
    <location>
        <position position="393"/>
    </location>
</feature>
<feature type="compositionally biased region" description="Low complexity" evidence="3">
    <location>
        <begin position="299"/>
        <end position="308"/>
    </location>
</feature>
<feature type="region of interest" description="Disordered" evidence="3">
    <location>
        <begin position="247"/>
        <end position="281"/>
    </location>
</feature>
<dbReference type="SMART" id="SM01408">
    <property type="entry name" value="ING"/>
    <property type="match status" value="1"/>
</dbReference>
<dbReference type="RefSeq" id="XP_027608150.1">
    <property type="nucleotide sequence ID" value="XM_027752349.1"/>
</dbReference>
<feature type="site" description="Histone H3K4me3 binding" evidence="2">
    <location>
        <position position="405"/>
    </location>
</feature>
<dbReference type="Gene3D" id="1.20.1280.50">
    <property type="match status" value="1"/>
</dbReference>
<proteinExistence type="predicted"/>
<dbReference type="GO" id="GO:0000785">
    <property type="term" value="C:chromatin"/>
    <property type="evidence" value="ECO:0007669"/>
    <property type="project" value="UniProtKB-ARBA"/>
</dbReference>
<accession>A0A401G4Y1</accession>
<dbReference type="InterPro" id="IPR036047">
    <property type="entry name" value="F-box-like_dom_sf"/>
</dbReference>
<evidence type="ECO:0000256" key="2">
    <source>
        <dbReference type="PIRSR" id="PIRSR628651-50"/>
    </source>
</evidence>
<dbReference type="SMART" id="SM00256">
    <property type="entry name" value="FBOX"/>
    <property type="match status" value="1"/>
</dbReference>
<feature type="region of interest" description="Disordered" evidence="3">
    <location>
        <begin position="294"/>
        <end position="313"/>
    </location>
</feature>
<comment type="caution">
    <text evidence="5">The sequence shown here is derived from an EMBL/GenBank/DDBJ whole genome shotgun (WGS) entry which is preliminary data.</text>
</comment>
<name>A0A401G4Y1_9APHY</name>
<dbReference type="AlphaFoldDB" id="A0A401G4Y1"/>
<evidence type="ECO:0000313" key="6">
    <source>
        <dbReference type="Proteomes" id="UP000287166"/>
    </source>
</evidence>
<dbReference type="GO" id="GO:0005634">
    <property type="term" value="C:nucleus"/>
    <property type="evidence" value="ECO:0007669"/>
    <property type="project" value="TreeGrafter"/>
</dbReference>
<feature type="domain" description="F-box" evidence="4">
    <location>
        <begin position="420"/>
        <end position="467"/>
    </location>
</feature>
<dbReference type="Pfam" id="PF12937">
    <property type="entry name" value="F-box-like"/>
    <property type="match status" value="1"/>
</dbReference>
<keyword evidence="6" id="KW-1185">Reference proteome</keyword>
<dbReference type="InterPro" id="IPR028651">
    <property type="entry name" value="ING_fam"/>
</dbReference>
<dbReference type="GeneID" id="38774154"/>
<feature type="compositionally biased region" description="Low complexity" evidence="3">
    <location>
        <begin position="259"/>
        <end position="281"/>
    </location>
</feature>
<evidence type="ECO:0000313" key="5">
    <source>
        <dbReference type="EMBL" id="GBE77237.1"/>
    </source>
</evidence>
<dbReference type="Gene3D" id="3.30.40.10">
    <property type="entry name" value="Zinc/RING finger domain, C3HC4 (zinc finger)"/>
    <property type="match status" value="1"/>
</dbReference>
<dbReference type="OrthoDB" id="3219396at2759"/>
<organism evidence="5 6">
    <name type="scientific">Sparassis crispa</name>
    <dbReference type="NCBI Taxonomy" id="139825"/>
    <lineage>
        <taxon>Eukaryota</taxon>
        <taxon>Fungi</taxon>
        <taxon>Dikarya</taxon>
        <taxon>Basidiomycota</taxon>
        <taxon>Agaricomycotina</taxon>
        <taxon>Agaricomycetes</taxon>
        <taxon>Polyporales</taxon>
        <taxon>Sparassidaceae</taxon>
        <taxon>Sparassis</taxon>
    </lineage>
</organism>
<keyword evidence="1" id="KW-0156">Chromatin regulator</keyword>
<dbReference type="STRING" id="139825.A0A401G4Y1"/>
<dbReference type="PANTHER" id="PTHR10333:SF42">
    <property type="entry name" value="INHIBITOR OF GROWTH PROTEIN 5"/>
    <property type="match status" value="1"/>
</dbReference>
<dbReference type="InterPro" id="IPR001810">
    <property type="entry name" value="F-box_dom"/>
</dbReference>
<dbReference type="PROSITE" id="PS50181">
    <property type="entry name" value="FBOX"/>
    <property type="match status" value="1"/>
</dbReference>
<dbReference type="EMBL" id="BFAD01000001">
    <property type="protein sequence ID" value="GBE77237.1"/>
    <property type="molecule type" value="Genomic_DNA"/>
</dbReference>
<dbReference type="Gene3D" id="6.10.140.1740">
    <property type="match status" value="1"/>
</dbReference>
<reference evidence="5 6" key="1">
    <citation type="journal article" date="2018" name="Sci. Rep.">
        <title>Genome sequence of the cauliflower mushroom Sparassis crispa (Hanabiratake) and its association with beneficial usage.</title>
        <authorList>
            <person name="Kiyama R."/>
            <person name="Furutani Y."/>
            <person name="Kawaguchi K."/>
            <person name="Nakanishi T."/>
        </authorList>
    </citation>
    <scope>NUCLEOTIDE SEQUENCE [LARGE SCALE GENOMIC DNA]</scope>
</reference>
<feature type="site" description="Histone H3K4me3 binding" evidence="2">
    <location>
        <position position="397"/>
    </location>
</feature>
<dbReference type="Pfam" id="PF12998">
    <property type="entry name" value="ING"/>
    <property type="match status" value="1"/>
</dbReference>
<dbReference type="Proteomes" id="UP000287166">
    <property type="component" value="Unassembled WGS sequence"/>
</dbReference>
<dbReference type="InParanoid" id="A0A401G4Y1"/>
<dbReference type="InterPro" id="IPR013083">
    <property type="entry name" value="Znf_RING/FYVE/PHD"/>
</dbReference>
<protein>
    <recommendedName>
        <fullName evidence="4">F-box domain-containing protein</fullName>
    </recommendedName>
</protein>